<evidence type="ECO:0000256" key="11">
    <source>
        <dbReference type="ARBA" id="ARBA00022679"/>
    </source>
</evidence>
<feature type="transmembrane region" description="Helical" evidence="19">
    <location>
        <begin position="405"/>
        <end position="429"/>
    </location>
</feature>
<comment type="pathway">
    <text evidence="2 19">Lipopolysaccharide metabolism; 4-amino-4-deoxy-beta-L-arabinose-lipid A biosynthesis.</text>
</comment>
<evidence type="ECO:0000256" key="2">
    <source>
        <dbReference type="ARBA" id="ARBA00005200"/>
    </source>
</evidence>
<dbReference type="Pfam" id="PF02366">
    <property type="entry name" value="PMT"/>
    <property type="match status" value="2"/>
</dbReference>
<feature type="transmembrane region" description="Helical" evidence="19">
    <location>
        <begin position="466"/>
        <end position="484"/>
    </location>
</feature>
<keyword evidence="7 19" id="KW-0444">Lipid biosynthesis</keyword>
<evidence type="ECO:0000256" key="18">
    <source>
        <dbReference type="ARBA" id="ARBA00034054"/>
    </source>
</evidence>
<feature type="domain" description="ArnT-like N-terminal" evidence="21">
    <location>
        <begin position="24"/>
        <end position="167"/>
    </location>
</feature>
<dbReference type="GO" id="GO:0000030">
    <property type="term" value="F:mannosyltransferase activity"/>
    <property type="evidence" value="ECO:0007669"/>
    <property type="project" value="InterPro"/>
</dbReference>
<evidence type="ECO:0000256" key="20">
    <source>
        <dbReference type="SAM" id="MobiDB-lite"/>
    </source>
</evidence>
<evidence type="ECO:0000256" key="7">
    <source>
        <dbReference type="ARBA" id="ARBA00022516"/>
    </source>
</evidence>
<feature type="transmembrane region" description="Helical" evidence="19">
    <location>
        <begin position="373"/>
        <end position="393"/>
    </location>
</feature>
<keyword evidence="12 19" id="KW-0812">Transmembrane</keyword>
<keyword evidence="13 19" id="KW-0448">Lipopolysaccharide biosynthesis</keyword>
<dbReference type="GO" id="GO:0103015">
    <property type="term" value="F:4-amino-4-deoxy-L-arabinose transferase activity"/>
    <property type="evidence" value="ECO:0007669"/>
    <property type="project" value="UniProtKB-EC"/>
</dbReference>
<keyword evidence="16 19" id="KW-0472">Membrane</keyword>
<protein>
    <recommendedName>
        <fullName evidence="5 19">Undecaprenyl phosphate-alpha-4-amino-4-deoxy-L-arabinose arabinosyl transferase</fullName>
        <ecNumber evidence="4 19">2.4.2.43</ecNumber>
    </recommendedName>
    <alternativeName>
        <fullName evidence="19">4-amino-4-deoxy-L-arabinose lipid A transferase</fullName>
    </alternativeName>
    <alternativeName>
        <fullName evidence="19">Lipid IV(A) 4-amino-4-deoxy-L-arabinosyltransferase</fullName>
    </alternativeName>
    <alternativeName>
        <fullName evidence="19">Undecaprenyl phosphate-alpha-L-Ara4N transferase</fullName>
    </alternativeName>
</protein>
<accession>E0WRE7</accession>
<evidence type="ECO:0000256" key="17">
    <source>
        <dbReference type="ARBA" id="ARBA00025446"/>
    </source>
</evidence>
<reference evidence="22" key="1">
    <citation type="journal article" date="2009" name="Environ. Microbiol.">
        <title>Dynamics of genome evolution in facultative symbionts of aphids.</title>
        <authorList>
            <person name="Degnan P.H."/>
            <person name="Leonardo T.E."/>
            <person name="Cass B.N."/>
            <person name="Hurwitz B."/>
            <person name="Stern D."/>
            <person name="Gibbs R.A."/>
            <person name="Richards S."/>
            <person name="Moran N.A."/>
        </authorList>
    </citation>
    <scope>NUCLEOTIDE SEQUENCE [LARGE SCALE GENOMIC DNA]</scope>
    <source>
        <strain evidence="22">LSR1</strain>
    </source>
</reference>
<feature type="transmembrane region" description="Helical" evidence="19">
    <location>
        <begin position="261"/>
        <end position="281"/>
    </location>
</feature>
<evidence type="ECO:0000313" key="23">
    <source>
        <dbReference type="Proteomes" id="UP000005726"/>
    </source>
</evidence>
<comment type="subcellular location">
    <subcellularLocation>
        <location evidence="1">Cell inner membrane</location>
        <topology evidence="1">Multi-pass membrane protein</topology>
    </subcellularLocation>
    <subcellularLocation>
        <location evidence="19">Cell membrane</location>
        <topology evidence="19">Multi-pass membrane protein</topology>
    </subcellularLocation>
</comment>
<comment type="function">
    <text evidence="17 19">Catalyzes the transfer of the L-Ara4N moiety of the glycolipid undecaprenyl phosphate-alpha-L-Ara4N to lipid A. The modified arabinose is attached to lipid A and is required for resistance to polymyxin and cationic antimicrobial peptides.</text>
</comment>
<evidence type="ECO:0000256" key="5">
    <source>
        <dbReference type="ARBA" id="ARBA00015532"/>
    </source>
</evidence>
<evidence type="ECO:0000256" key="1">
    <source>
        <dbReference type="ARBA" id="ARBA00004429"/>
    </source>
</evidence>
<keyword evidence="8" id="KW-0997">Cell inner membrane</keyword>
<evidence type="ECO:0000256" key="10">
    <source>
        <dbReference type="ARBA" id="ARBA00022676"/>
    </source>
</evidence>
<evidence type="ECO:0000256" key="6">
    <source>
        <dbReference type="ARBA" id="ARBA00022475"/>
    </source>
</evidence>
<dbReference type="HOGENOM" id="CLU_019200_2_1_6"/>
<evidence type="ECO:0000256" key="14">
    <source>
        <dbReference type="ARBA" id="ARBA00022989"/>
    </source>
</evidence>
<keyword evidence="23" id="KW-1185">Reference proteome</keyword>
<name>E0WRE7_9ENTR</name>
<dbReference type="EC" id="2.4.2.43" evidence="4 19"/>
<feature type="domain" description="ArnT-like N-terminal" evidence="21">
    <location>
        <begin position="213"/>
        <end position="294"/>
    </location>
</feature>
<dbReference type="STRING" id="663321.REG_0541"/>
<keyword evidence="10 19" id="KW-0328">Glycosyltransferase</keyword>
<feature type="transmembrane region" description="Helical" evidence="19">
    <location>
        <begin position="129"/>
        <end position="150"/>
    </location>
</feature>
<evidence type="ECO:0000256" key="16">
    <source>
        <dbReference type="ARBA" id="ARBA00023136"/>
    </source>
</evidence>
<dbReference type="InterPro" id="IPR003342">
    <property type="entry name" value="ArnT-like_N"/>
</dbReference>
<feature type="transmembrane region" description="Helical" evidence="19">
    <location>
        <begin position="314"/>
        <end position="337"/>
    </location>
</feature>
<evidence type="ECO:0000256" key="13">
    <source>
        <dbReference type="ARBA" id="ARBA00022985"/>
    </source>
</evidence>
<dbReference type="PANTHER" id="PTHR33908">
    <property type="entry name" value="MANNOSYLTRANSFERASE YKCB-RELATED"/>
    <property type="match status" value="1"/>
</dbReference>
<keyword evidence="9 19" id="KW-0441">Lipid A biosynthesis</keyword>
<evidence type="ECO:0000256" key="19">
    <source>
        <dbReference type="HAMAP-Rule" id="MF_01165"/>
    </source>
</evidence>
<dbReference type="PANTHER" id="PTHR33908:SF3">
    <property type="entry name" value="UNDECAPRENYL PHOSPHATE-ALPHA-4-AMINO-4-DEOXY-L-ARABINOSE ARABINOSYL TRANSFERASE"/>
    <property type="match status" value="1"/>
</dbReference>
<feature type="transmembrane region" description="Helical" evidence="19">
    <location>
        <begin position="349"/>
        <end position="367"/>
    </location>
</feature>
<dbReference type="UniPathway" id="UPA00037"/>
<keyword evidence="14 19" id="KW-1133">Transmembrane helix</keyword>
<evidence type="ECO:0000313" key="22">
    <source>
        <dbReference type="EMBL" id="EFL92707.1"/>
    </source>
</evidence>
<evidence type="ECO:0000256" key="8">
    <source>
        <dbReference type="ARBA" id="ARBA00022519"/>
    </source>
</evidence>
<dbReference type="GO" id="GO:0009245">
    <property type="term" value="P:lipid A biosynthetic process"/>
    <property type="evidence" value="ECO:0007669"/>
    <property type="project" value="UniProtKB-UniRule"/>
</dbReference>
<feature type="compositionally biased region" description="Basic and acidic residues" evidence="20">
    <location>
        <begin position="182"/>
        <end position="194"/>
    </location>
</feature>
<dbReference type="InterPro" id="IPR050297">
    <property type="entry name" value="LipidA_mod_glycosyltrf_83"/>
</dbReference>
<comment type="similarity">
    <text evidence="3 19">Belongs to the glycosyltransferase 83 family.</text>
</comment>
<dbReference type="AlphaFoldDB" id="E0WRE7"/>
<dbReference type="Proteomes" id="UP000005726">
    <property type="component" value="Unassembled WGS sequence"/>
</dbReference>
<feature type="transmembrane region" description="Helical" evidence="19">
    <location>
        <begin position="21"/>
        <end position="38"/>
    </location>
</feature>
<organism evidence="22 23">
    <name type="scientific">Candidatus Regiella insecticola LSR1</name>
    <dbReference type="NCBI Taxonomy" id="663321"/>
    <lineage>
        <taxon>Bacteria</taxon>
        <taxon>Pseudomonadati</taxon>
        <taxon>Pseudomonadota</taxon>
        <taxon>Gammaproteobacteria</taxon>
        <taxon>Enterobacterales</taxon>
        <taxon>Enterobacteriaceae</taxon>
        <taxon>aphid secondary symbionts</taxon>
        <taxon>Candidatus Regiella</taxon>
    </lineage>
</organism>
<sequence>MMIKLFKNRKLFKNCQFFKNKALALLSIFFIILYLLPLNQRLLWQADETRYAEISREMLQRGDWIVPRLLDVRYFEKPVAGYWINNLSQWLWGENNFAVRFGSAFSIALTALLVFWLATRLWHNRSTAILATLIYLTFFLVFGVGSYAVLDPMISLWLMAAMVSFHLTSSAIPTALEIAARRPGGETDERRQLRDSANARSQQRGSFKGEGYKTSWQKIGAYALLGIACAMGVMTKGFLALVVPVIAIVPIVLLQKRVKELLFFGPIAVLAALLSCLPWALTIAQREPDFWHYFFWIEHIQRFATEDAQHKEPFWYYLPLLCLGVLPWLGLLPGALLKGWRERVNRPELFFLLSWVLMPLIFFSIAQGKLLTYILPCMAPLALLMTAYATDCVNSQQMNAFKMNGIINLILGILCTLTVLILGMDYFPQWILLNQDENNKILLGMLAFATWAVLGWWSLRANHRHWKVAAACPLLLATLVGYIIPQHIIDVKQPQHFIRQNSALLQESRYLLTNEVGIATGLAWELKRNDVMMFNSKGELSYGLNYPDSRDHYVNKLDFPTWLTQARQQGNVVLVLLDNQKAIDDLPHADKIEQFNRLLLLSWLAKTDTPTMNTTSP</sequence>
<dbReference type="GO" id="GO:0009103">
    <property type="term" value="P:lipopolysaccharide biosynthetic process"/>
    <property type="evidence" value="ECO:0007669"/>
    <property type="project" value="UniProtKB-KW"/>
</dbReference>
<feature type="transmembrane region" description="Helical" evidence="19">
    <location>
        <begin position="97"/>
        <end position="117"/>
    </location>
</feature>
<proteinExistence type="inferred from homology"/>
<dbReference type="GO" id="GO:0005886">
    <property type="term" value="C:plasma membrane"/>
    <property type="evidence" value="ECO:0007669"/>
    <property type="project" value="UniProtKB-SubCell"/>
</dbReference>
<comment type="catalytic activity">
    <reaction evidence="18 19">
        <text>4-amino-4-deoxy-alpha-L-arabinopyranosyl di-trans,octa-cis-undecaprenyl phosphate + lipid IVA = lipid IIA + di-trans,octa-cis-undecaprenyl phosphate.</text>
        <dbReference type="EC" id="2.4.2.43"/>
    </reaction>
</comment>
<evidence type="ECO:0000256" key="4">
    <source>
        <dbReference type="ARBA" id="ARBA00012056"/>
    </source>
</evidence>
<dbReference type="EMBL" id="GL379589">
    <property type="protein sequence ID" value="EFL92707.1"/>
    <property type="molecule type" value="Genomic_DNA"/>
</dbReference>
<evidence type="ECO:0000259" key="21">
    <source>
        <dbReference type="Pfam" id="PF02366"/>
    </source>
</evidence>
<keyword evidence="11 19" id="KW-0808">Transferase</keyword>
<evidence type="ECO:0000256" key="9">
    <source>
        <dbReference type="ARBA" id="ARBA00022556"/>
    </source>
</evidence>
<dbReference type="HAMAP" id="MF_01165">
    <property type="entry name" value="ArnT_transfer"/>
    <property type="match status" value="1"/>
</dbReference>
<feature type="transmembrane region" description="Helical" evidence="19">
    <location>
        <begin position="441"/>
        <end position="459"/>
    </location>
</feature>
<evidence type="ECO:0000256" key="3">
    <source>
        <dbReference type="ARBA" id="ARBA00010814"/>
    </source>
</evidence>
<dbReference type="GO" id="GO:0010041">
    <property type="term" value="P:response to iron(III) ion"/>
    <property type="evidence" value="ECO:0007669"/>
    <property type="project" value="TreeGrafter"/>
</dbReference>
<dbReference type="eggNOG" id="COG1807">
    <property type="taxonomic scope" value="Bacteria"/>
</dbReference>
<keyword evidence="15 19" id="KW-0443">Lipid metabolism</keyword>
<keyword evidence="6 19" id="KW-1003">Cell membrane</keyword>
<evidence type="ECO:0000256" key="15">
    <source>
        <dbReference type="ARBA" id="ARBA00023098"/>
    </source>
</evidence>
<feature type="region of interest" description="Disordered" evidence="20">
    <location>
        <begin position="182"/>
        <end position="209"/>
    </location>
</feature>
<dbReference type="GO" id="GO:0006493">
    <property type="term" value="P:protein O-linked glycosylation"/>
    <property type="evidence" value="ECO:0007669"/>
    <property type="project" value="InterPro"/>
</dbReference>
<dbReference type="InterPro" id="IPR022839">
    <property type="entry name" value="ArnT"/>
</dbReference>
<feature type="transmembrane region" description="Helical" evidence="19">
    <location>
        <begin position="221"/>
        <end position="254"/>
    </location>
</feature>
<evidence type="ECO:0000256" key="12">
    <source>
        <dbReference type="ARBA" id="ARBA00022692"/>
    </source>
</evidence>
<gene>
    <name evidence="19 22" type="primary">arnT</name>
    <name evidence="22" type="ORF">REG_0541</name>
</gene>